<feature type="compositionally biased region" description="Low complexity" evidence="1">
    <location>
        <begin position="352"/>
        <end position="362"/>
    </location>
</feature>
<feature type="compositionally biased region" description="Low complexity" evidence="1">
    <location>
        <begin position="525"/>
        <end position="537"/>
    </location>
</feature>
<feature type="compositionally biased region" description="Basic and acidic residues" evidence="1">
    <location>
        <begin position="1553"/>
        <end position="1566"/>
    </location>
</feature>
<feature type="compositionally biased region" description="Polar residues" evidence="1">
    <location>
        <begin position="371"/>
        <end position="380"/>
    </location>
</feature>
<reference evidence="4 5" key="1">
    <citation type="journal article" date="2012" name="J. Bacteriol.">
        <title>Genome sequence of the human- and animal-pathogenic strain Nocardia cyriacigeorgica GUH-2.</title>
        <authorList>
            <person name="Zoropogui A."/>
            <person name="Pujic P."/>
            <person name="Normand P."/>
            <person name="Barbe V."/>
            <person name="Beaman B."/>
            <person name="Beaman L."/>
            <person name="Boiron P."/>
            <person name="Colinon C."/>
            <person name="Deredjian A."/>
            <person name="Graindorge A."/>
            <person name="Mangenot S."/>
            <person name="Nazaret S."/>
            <person name="Neto M."/>
            <person name="Petit S."/>
            <person name="Roche D."/>
            <person name="Vallenet D."/>
            <person name="Rodriguez-Nava V."/>
            <person name="Richard Y."/>
            <person name="Cournoyer B."/>
            <person name="Blaha D."/>
        </authorList>
    </citation>
    <scope>NUCLEOTIDE SEQUENCE [LARGE SCALE GENOMIC DNA]</scope>
    <source>
        <strain evidence="4 5">GUH-2</strain>
    </source>
</reference>
<evidence type="ECO:0000259" key="3">
    <source>
        <dbReference type="Pfam" id="PF25547"/>
    </source>
</evidence>
<evidence type="ECO:0000256" key="1">
    <source>
        <dbReference type="SAM" id="MobiDB-lite"/>
    </source>
</evidence>
<feature type="compositionally biased region" description="Low complexity" evidence="1">
    <location>
        <begin position="643"/>
        <end position="664"/>
    </location>
</feature>
<feature type="compositionally biased region" description="Low complexity" evidence="1">
    <location>
        <begin position="722"/>
        <end position="761"/>
    </location>
</feature>
<feature type="compositionally biased region" description="Polar residues" evidence="1">
    <location>
        <begin position="915"/>
        <end position="930"/>
    </location>
</feature>
<feature type="compositionally biased region" description="Polar residues" evidence="1">
    <location>
        <begin position="1025"/>
        <end position="1039"/>
    </location>
</feature>
<protein>
    <submittedName>
        <fullName evidence="4">Uncharacterized protein</fullName>
    </submittedName>
</protein>
<evidence type="ECO:0000259" key="2">
    <source>
        <dbReference type="Pfam" id="PF15644"/>
    </source>
</evidence>
<name>H6R1H6_NOCCG</name>
<feature type="compositionally biased region" description="Polar residues" evidence="1">
    <location>
        <begin position="587"/>
        <end position="604"/>
    </location>
</feature>
<feature type="compositionally biased region" description="Polar residues" evidence="1">
    <location>
        <begin position="708"/>
        <end position="721"/>
    </location>
</feature>
<feature type="compositionally biased region" description="Pro residues" evidence="1">
    <location>
        <begin position="665"/>
        <end position="689"/>
    </location>
</feature>
<feature type="compositionally biased region" description="Low complexity" evidence="1">
    <location>
        <begin position="434"/>
        <end position="463"/>
    </location>
</feature>
<feature type="compositionally biased region" description="Polar residues" evidence="1">
    <location>
        <begin position="538"/>
        <end position="551"/>
    </location>
</feature>
<evidence type="ECO:0000313" key="5">
    <source>
        <dbReference type="Proteomes" id="UP000008190"/>
    </source>
</evidence>
<feature type="compositionally biased region" description="Low complexity" evidence="1">
    <location>
        <begin position="495"/>
        <end position="509"/>
    </location>
</feature>
<feature type="domain" description="Tox-PL" evidence="2">
    <location>
        <begin position="1342"/>
        <end position="1476"/>
    </location>
</feature>
<feature type="compositionally biased region" description="Polar residues" evidence="1">
    <location>
        <begin position="468"/>
        <end position="491"/>
    </location>
</feature>
<feature type="compositionally biased region" description="Low complexity" evidence="1">
    <location>
        <begin position="605"/>
        <end position="621"/>
    </location>
</feature>
<dbReference type="HOGENOM" id="CLU_237195_0_0_11"/>
<dbReference type="eggNOG" id="COG3468">
    <property type="taxonomic scope" value="Bacteria"/>
</dbReference>
<feature type="compositionally biased region" description="Basic and acidic residues" evidence="1">
    <location>
        <begin position="1607"/>
        <end position="1620"/>
    </location>
</feature>
<feature type="compositionally biased region" description="Low complexity" evidence="1">
    <location>
        <begin position="792"/>
        <end position="810"/>
    </location>
</feature>
<dbReference type="Pfam" id="PF25547">
    <property type="entry name" value="WXG100_2"/>
    <property type="match status" value="1"/>
</dbReference>
<dbReference type="Pfam" id="PF15644">
    <property type="entry name" value="Gln_amidase"/>
    <property type="match status" value="1"/>
</dbReference>
<feature type="compositionally biased region" description="Polar residues" evidence="1">
    <location>
        <begin position="393"/>
        <end position="433"/>
    </location>
</feature>
<keyword evidence="5" id="KW-1185">Reference proteome</keyword>
<dbReference type="eggNOG" id="COG3266">
    <property type="taxonomic scope" value="Bacteria"/>
</dbReference>
<feature type="region of interest" description="Disordered" evidence="1">
    <location>
        <begin position="301"/>
        <end position="1145"/>
    </location>
</feature>
<feature type="compositionally biased region" description="Basic and acidic residues" evidence="1">
    <location>
        <begin position="955"/>
        <end position="966"/>
    </location>
</feature>
<feature type="compositionally biased region" description="Acidic residues" evidence="1">
    <location>
        <begin position="321"/>
        <end position="331"/>
    </location>
</feature>
<feature type="compositionally biased region" description="Low complexity" evidence="1">
    <location>
        <begin position="937"/>
        <end position="954"/>
    </location>
</feature>
<dbReference type="Proteomes" id="UP000008190">
    <property type="component" value="Chromosome"/>
</dbReference>
<feature type="region of interest" description="Disordered" evidence="1">
    <location>
        <begin position="1501"/>
        <end position="1651"/>
    </location>
</feature>
<dbReference type="KEGG" id="ncy:NOCYR_4802"/>
<feature type="compositionally biased region" description="Low complexity" evidence="1">
    <location>
        <begin position="1121"/>
        <end position="1134"/>
    </location>
</feature>
<feature type="compositionally biased region" description="Basic and acidic residues" evidence="1">
    <location>
        <begin position="333"/>
        <end position="350"/>
    </location>
</feature>
<dbReference type="EMBL" id="FO082843">
    <property type="protein sequence ID" value="CCF65555.1"/>
    <property type="molecule type" value="Genomic_DNA"/>
</dbReference>
<feature type="compositionally biased region" description="Pro residues" evidence="1">
    <location>
        <begin position="762"/>
        <end position="791"/>
    </location>
</feature>
<feature type="compositionally biased region" description="Low complexity" evidence="1">
    <location>
        <begin position="381"/>
        <end position="392"/>
    </location>
</feature>
<dbReference type="InterPro" id="IPR057746">
    <property type="entry name" value="CpnT-like_N"/>
</dbReference>
<sequence>MEGSGVGIEIPEALQWAAKYVVGAGDWPEGDETAMRRMADAYTSAATTLDDLGDDAQRQVNQLLAALDGQSADAIEAFWKKLGNDDGALSALTGLLKDQADVVDDGANDIEHTKLMIIAQLVIFAVEMAAALAAMATGVGAPAGAAAGAAARVATQITIRMLMKQLLQRIVTRVVKEAALGALEEGGLDLGIRLIQAAKGDRELSRDDFTAVWQSAAGGAIGGAISGGLGREGGLTNGVGDAAGEGLGNAVGNRAKQFATDYTTEVASDIGSQAAMAAITGEEFELSADTFTSAAAGAAQNQFDRGGDDSGDTGAGNDAENGPDNDPESGNDDSGRGDNDGDRSSNDGDRGGNQNQANNAGNDGDRGGDNPSNQPNQTSPANANSNDSGNNNETPARTQPASTDTPTSSGNDGPRTTDNPNSNNDRGGENTPSNNDTGNQPNNTNPANASSNDDSGNANANNNEPPARTQTDGDPTNSGNNPTGTGENPPTNRVAANEPEAAPANAENNDSGNEPPARTQPDGDQTNTAANNNPAQTSPGSDSNTPNSTGNPDAGGDHPPSQQPSPTSNDSSGDHGSGATNPPADQPRSTTDEPGNTASGNDKSPTAQPTQTAPTAPATQQSRPGDQTQDAPVGSLDLPAQGSPTTSPQQSPSPLDLPAQDPTPTQDPGPLDLPPQDTPPAQPPRPLDLPPQEASPEQPPSPLDLPDPNTQGDTEPQSSTGAPLTTAPSNTTTAAATATAPPLDAGTQPNSPAASAPTSTTPTPPQGPTPTTQPSPTPQPNGPTPARPTPPRSNNAGTQTNSSPTAATTTPPSPDQERDQSPELPIRPGYDPTIHKYVAHFNDGRPIPRDPFFAGEYNPHIGRYQPTEAEFQAERAHLAANPPAPQNTPRTDPGHHSPDVPNQQPADPTRDETLDSSPATTPSPHDTTPTAGAPHVNDTTPTNATPPNTTPANTDLHDFTNLEAHRARTQLPSWWPNPARDQANNSPDPTQSPNPFTPNPHRPTPTFPDARAPESTPPANHPRSESPSAPTRNRPTMATNARPGPTDSGSSRTADPQRVTHTPDPGRTHNQNPNAPGTHPHSSRPNPRDNTPPHTRPPQTPTAQARAAREFYRNRPPIDGRTTPVTTTRNRNSRQQSGYDVRRYNLPSGDRLSVLTVRVNLASSGNVPPQDVRQFMESVERSVDRTFNTEQTLLSGDALLVDVVFTTNPAEAHLQLSIDNNRDNLSAIPPHGNTESVTNQLRHQLGLPTVSAGGHFGLGPDDIRRLSDDIAASNTPTRFGNPSDLRRFGRNELQAVERTEYQTAVQDSLRTNDRFQIGADPRTNPYGQLINDGGTAVPGRRNNCLDCSLSALSSFLGNPQVAAPRWPDRSADGSLDQSVGERSGIERAQRWLGSPLVGYGGLPRDAQFEAIHNWMSQLGPGSCALVVNSWHSWDSANQRFRYHPDGSPVVEGGHATVIVYPPGASGPLWWDPQAGTVSEMPPPGMVRSSVDVSFIPIPADQGAMNAGTVPNQGTSGTVSGADSRSQPEVPNRADRVRVAVQPATESGNNVQPNHRDDQPGGQRRDGGGNPVPELAGTDDRRGLRRSDADWSATRGRPDLPAANTDQHPAHERNPRPDRVPSDGTGRAAAAAHVPAGDQQTNTGVPADRDDAGNRDVMGGLAQEPGRDLAGIGDDRVLTTTTPDISDGASDTPLYHLDQIGSDLEPPEMTPERAQALEEVLADCERDGVEVRSNDEAQEYLDYCARVSGMDPESIHAVTLGSDLIMVRPEHATNVRILREEWIHTRQAAAGSVSSASVVANEIEAREMILANRHQWAITDEEVDEILREIAHMRETGSY</sequence>
<evidence type="ECO:0000313" key="4">
    <source>
        <dbReference type="EMBL" id="CCF65555.1"/>
    </source>
</evidence>
<proteinExistence type="predicted"/>
<feature type="compositionally biased region" description="Basic and acidic residues" evidence="1">
    <location>
        <begin position="1107"/>
        <end position="1118"/>
    </location>
</feature>
<feature type="compositionally biased region" description="Pro residues" evidence="1">
    <location>
        <begin position="990"/>
        <end position="1006"/>
    </location>
</feature>
<gene>
    <name evidence="4" type="ordered locus">NOCYR_4802</name>
</gene>
<accession>H6R1H6</accession>
<feature type="compositionally biased region" description="Polar residues" evidence="1">
    <location>
        <begin position="1543"/>
        <end position="1552"/>
    </location>
</feature>
<feature type="compositionally biased region" description="Basic and acidic residues" evidence="1">
    <location>
        <begin position="1577"/>
        <end position="1588"/>
    </location>
</feature>
<feature type="domain" description="Outer membrane channel protein CpnT-like N-terminal" evidence="3">
    <location>
        <begin position="10"/>
        <end position="156"/>
    </location>
</feature>
<dbReference type="STRING" id="1127134.NOCYR_4802"/>
<feature type="compositionally biased region" description="Polar residues" evidence="1">
    <location>
        <begin position="1508"/>
        <end position="1528"/>
    </location>
</feature>
<dbReference type="InterPro" id="IPR028908">
    <property type="entry name" value="Tox-PL_dom"/>
</dbReference>
<organism evidence="4 5">
    <name type="scientific">Nocardia cyriacigeorgica (strain GUH-2)</name>
    <dbReference type="NCBI Taxonomy" id="1127134"/>
    <lineage>
        <taxon>Bacteria</taxon>
        <taxon>Bacillati</taxon>
        <taxon>Actinomycetota</taxon>
        <taxon>Actinomycetes</taxon>
        <taxon>Mycobacteriales</taxon>
        <taxon>Nocardiaceae</taxon>
        <taxon>Nocardia</taxon>
    </lineage>
</organism>